<evidence type="ECO:0000313" key="3">
    <source>
        <dbReference type="Proteomes" id="UP000025947"/>
    </source>
</evidence>
<evidence type="ECO:0000313" key="2">
    <source>
        <dbReference type="EMBL" id="KBZ60980.1"/>
    </source>
</evidence>
<sequence>MTLLNTSAESETRTLVRVGAIVVVAIVIATVLYLVVNPFGRRPRDIISLAIDTPYVGQGVAAGTPVIMHGVKIGEVVSVSSISGGGVHLETDLQQRTTHGLTDAMGIDYRPSNYFGVTGINVIPAETGRPLRTGMQINITPKGNFSLQALLYRLGELTNGVFDQRLISVIERGTRYVDGLTPLLDTVLMVGNSVAKVQTVSTERLLRNATGVSVAFPGFTDALTSTGNNFLHTYFVDFDWEKYKKDSKYYPVIDDQTRQHFEANVKLFRDHESKDMGFFTKHWSGLLDLARTDLFSPLGYLESSHIQDLTPVLESVRGLTDAVPHIVSPDNFAYTLTELRRRLEHMYQGSGDQRALQVRLILDRLPGVAAPLGLAGAAGMGGSS</sequence>
<keyword evidence="1" id="KW-0472">Membrane</keyword>
<keyword evidence="3" id="KW-1185">Reference proteome</keyword>
<gene>
    <name evidence="2" type="ORF">K875_03931</name>
</gene>
<organism evidence="2 3">
    <name type="scientific">Mycobacterium [tuberculosis] TKK-01-0051</name>
    <dbReference type="NCBI Taxonomy" id="1324261"/>
    <lineage>
        <taxon>Bacteria</taxon>
        <taxon>Bacillati</taxon>
        <taxon>Actinomycetota</taxon>
        <taxon>Actinomycetes</taxon>
        <taxon>Mycobacteriales</taxon>
        <taxon>Mycobacteriaceae</taxon>
        <taxon>Mycobacterium</taxon>
        <taxon>Mycobacterium avium complex (MAC)</taxon>
    </lineage>
</organism>
<name>A0A051TW13_9MYCO</name>
<comment type="caution">
    <text evidence="2">The sequence shown here is derived from an EMBL/GenBank/DDBJ whole genome shotgun (WGS) entry which is preliminary data.</text>
</comment>
<evidence type="ECO:0000256" key="1">
    <source>
        <dbReference type="SAM" id="Phobius"/>
    </source>
</evidence>
<dbReference type="HOGENOM" id="CLU_060723_0_0_11"/>
<keyword evidence="1" id="KW-0812">Transmembrane</keyword>
<dbReference type="EMBL" id="JLXW01000010">
    <property type="protein sequence ID" value="KBZ60980.1"/>
    <property type="molecule type" value="Genomic_DNA"/>
</dbReference>
<evidence type="ECO:0008006" key="4">
    <source>
        <dbReference type="Google" id="ProtNLM"/>
    </source>
</evidence>
<reference evidence="2 3" key="1">
    <citation type="submission" date="2014-04" db="EMBL/GenBank/DDBJ databases">
        <title>The Genome Sequence of Mycobacterium tuberculosis TKK-01-0051.</title>
        <authorList>
            <consortium name="The Broad Institute Genomics Platform"/>
            <consortium name="The Broad Institute Genome Sequencing Center for Infectious Disease"/>
            <person name="Earl A.M."/>
            <person name="Cohen K."/>
            <person name="Pym A."/>
            <person name="Bishai W."/>
            <person name="Maharaj K."/>
            <person name="Desjardins C."/>
            <person name="Abeel T."/>
            <person name="Young S."/>
            <person name="Zeng Q."/>
            <person name="Gargeya S."/>
            <person name="Abouelleil A."/>
            <person name="Alvarado L."/>
            <person name="Chapman S.B."/>
            <person name="Gainer-Dewar J."/>
            <person name="Goldberg J."/>
            <person name="Griggs A."/>
            <person name="Gujja S."/>
            <person name="Hansen M."/>
            <person name="Howarth C."/>
            <person name="Imamovic A."/>
            <person name="Larimer J."/>
            <person name="Murphy C."/>
            <person name="Naylor J."/>
            <person name="Pearson M."/>
            <person name="Poon T.W."/>
            <person name="Priest M."/>
            <person name="Roberts A."/>
            <person name="Saif S."/>
            <person name="Shea T."/>
            <person name="Sykes S."/>
            <person name="Wortman J."/>
            <person name="Nusbaum C."/>
            <person name="Birren B."/>
        </authorList>
    </citation>
    <scope>NUCLEOTIDE SEQUENCE [LARGE SCALE GENOMIC DNA]</scope>
    <source>
        <strain evidence="2 3">TKK-01-0051</strain>
    </source>
</reference>
<dbReference type="RefSeq" id="WP_044486387.1">
    <property type="nucleotide sequence ID" value="NZ_KK328284.1"/>
</dbReference>
<dbReference type="Proteomes" id="UP000025947">
    <property type="component" value="Unassembled WGS sequence"/>
</dbReference>
<proteinExistence type="predicted"/>
<accession>A0A051TW13</accession>
<protein>
    <recommendedName>
        <fullName evidence="4">Mce/MlaD domain-containing protein</fullName>
    </recommendedName>
</protein>
<dbReference type="AlphaFoldDB" id="A0A051TW13"/>
<keyword evidence="1" id="KW-1133">Transmembrane helix</keyword>
<feature type="transmembrane region" description="Helical" evidence="1">
    <location>
        <begin position="15"/>
        <end position="36"/>
    </location>
</feature>